<feature type="compositionally biased region" description="Low complexity" evidence="1">
    <location>
        <begin position="39"/>
        <end position="65"/>
    </location>
</feature>
<gene>
    <name evidence="3" type="ORF">BON22_1169</name>
    <name evidence="2" type="ORF">CYFA0S_18e00210g</name>
</gene>
<keyword evidence="4" id="KW-1185">Reference proteome</keyword>
<evidence type="ECO:0000313" key="3">
    <source>
        <dbReference type="EMBL" id="ONH68669.1"/>
    </source>
</evidence>
<dbReference type="AlphaFoldDB" id="A0A061B7K4"/>
<reference evidence="2" key="1">
    <citation type="journal article" date="2014" name="Genome Announc.">
        <title>Genome sequence of the yeast Cyberlindnera fabianii (Hansenula fabianii).</title>
        <authorList>
            <person name="Freel K.C."/>
            <person name="Sarilar V."/>
            <person name="Neuveglise C."/>
            <person name="Devillers H."/>
            <person name="Friedrich A."/>
            <person name="Schacherer J."/>
        </authorList>
    </citation>
    <scope>NUCLEOTIDE SEQUENCE</scope>
    <source>
        <strain evidence="2">YJS4271</strain>
    </source>
</reference>
<evidence type="ECO:0000313" key="2">
    <source>
        <dbReference type="EMBL" id="CDR45365.1"/>
    </source>
</evidence>
<evidence type="ECO:0000256" key="1">
    <source>
        <dbReference type="SAM" id="MobiDB-lite"/>
    </source>
</evidence>
<reference evidence="4" key="2">
    <citation type="journal article" date="2017" name="Genome Announc.">
        <title>Genome sequences of Cyberlindnera fabianii 65, Pichia kudriavzevii 129, and Saccharomyces cerevisiae 131 isolated from fermented masau fruits in Zimbabwe.</title>
        <authorList>
            <person name="van Rijswijck I.M.H."/>
            <person name="Derks M.F.L."/>
            <person name="Abee T."/>
            <person name="de Ridder D."/>
            <person name="Smid E.J."/>
        </authorList>
    </citation>
    <scope>NUCLEOTIDE SEQUENCE [LARGE SCALE GENOMIC DNA]</scope>
    <source>
        <strain evidence="4">65</strain>
    </source>
</reference>
<dbReference type="VEuPathDB" id="FungiDB:BON22_1169"/>
<sequence>MVSQKKSFKKNDTPLETPKSQTSVKQTPVTPKPIVGGWAAVASSKSVSQVPNTGSGPRSSSSGTSMNEKENINPSKKKNESQGSSIGSRSKKSPPPASASDKKRQGKTPAPEPLNGFNRTQIKDFLLHRLRSMDTSPKQTHDSQSTKLNNKKKSHEKDVVFTTLTKALNH</sequence>
<feature type="region of interest" description="Disordered" evidence="1">
    <location>
        <begin position="1"/>
        <end position="170"/>
    </location>
</feature>
<feature type="compositionally biased region" description="Polar residues" evidence="1">
    <location>
        <begin position="133"/>
        <end position="148"/>
    </location>
</feature>
<protein>
    <submittedName>
        <fullName evidence="2">CYFA0S18e00210g1_1</fullName>
    </submittedName>
</protein>
<reference evidence="3" key="3">
    <citation type="submission" date="2017-01" db="EMBL/GenBank/DDBJ databases">
        <authorList>
            <person name="Mah S.A."/>
            <person name="Swanson W.J."/>
            <person name="Moy G.W."/>
            <person name="Vacquier V.D."/>
        </authorList>
    </citation>
    <scope>NUCLEOTIDE SEQUENCE [LARGE SCALE GENOMIC DNA]</scope>
    <source>
        <strain evidence="3">65</strain>
    </source>
</reference>
<dbReference type="Proteomes" id="UP000189513">
    <property type="component" value="Unassembled WGS sequence"/>
</dbReference>
<organism evidence="2">
    <name type="scientific">Cyberlindnera fabianii</name>
    <name type="common">Yeast</name>
    <name type="synonym">Hansenula fabianii</name>
    <dbReference type="NCBI Taxonomy" id="36022"/>
    <lineage>
        <taxon>Eukaryota</taxon>
        <taxon>Fungi</taxon>
        <taxon>Dikarya</taxon>
        <taxon>Ascomycota</taxon>
        <taxon>Saccharomycotina</taxon>
        <taxon>Saccharomycetes</taxon>
        <taxon>Phaffomycetales</taxon>
        <taxon>Phaffomycetaceae</taxon>
        <taxon>Cyberlindnera</taxon>
    </lineage>
</organism>
<feature type="compositionally biased region" description="Polar residues" evidence="1">
    <location>
        <begin position="18"/>
        <end position="29"/>
    </location>
</feature>
<evidence type="ECO:0000313" key="4">
    <source>
        <dbReference type="Proteomes" id="UP000189513"/>
    </source>
</evidence>
<name>A0A061B7K4_CYBFA</name>
<dbReference type="EMBL" id="MPUK01000002">
    <property type="protein sequence ID" value="ONH68669.1"/>
    <property type="molecule type" value="Genomic_DNA"/>
</dbReference>
<dbReference type="EMBL" id="LK052903">
    <property type="protein sequence ID" value="CDR45365.1"/>
    <property type="molecule type" value="Genomic_DNA"/>
</dbReference>
<accession>A0A061B7K4</accession>
<proteinExistence type="predicted"/>